<dbReference type="Proteomes" id="UP000294911">
    <property type="component" value="Unassembled WGS sequence"/>
</dbReference>
<evidence type="ECO:0000256" key="1">
    <source>
        <dbReference type="SAM" id="SignalP"/>
    </source>
</evidence>
<dbReference type="EMBL" id="SLXQ01000005">
    <property type="protein sequence ID" value="TCP53246.1"/>
    <property type="molecule type" value="Genomic_DNA"/>
</dbReference>
<sequence length="301" mass="32978">MRRTSRPAIIAVVLAAVSLLAASCAHSVEGGPVLDEQSVRDAAIERFNEVIGNVHTYIRQDRSARAREQWTATVNEQHRTSDNTHLYHGDPPTTLVKRGAVSEGTNLDLFHPAGSNRDYLLLGEHYRKLAPTPWVTLPTSYDGAINDVCLLPGKMGLCKMIDSISLTAKEGGPNITKMGYRNPDGSVNLLSNVTVENFIDSRVILFPDDIKNQLTPKILESQLSARVDLTKANRVTFAQINGTITDGDKKFDIDITHEVEGNAQPGDFPTTPSGAELTVIKDDEKANALLDKALQMHLETR</sequence>
<feature type="signal peptide" evidence="1">
    <location>
        <begin position="1"/>
        <end position="27"/>
    </location>
</feature>
<organism evidence="2 3">
    <name type="scientific">Tamaricihabitans halophyticus</name>
    <dbReference type="NCBI Taxonomy" id="1262583"/>
    <lineage>
        <taxon>Bacteria</taxon>
        <taxon>Bacillati</taxon>
        <taxon>Actinomycetota</taxon>
        <taxon>Actinomycetes</taxon>
        <taxon>Pseudonocardiales</taxon>
        <taxon>Pseudonocardiaceae</taxon>
        <taxon>Tamaricihabitans</taxon>
    </lineage>
</organism>
<evidence type="ECO:0000313" key="3">
    <source>
        <dbReference type="Proteomes" id="UP000294911"/>
    </source>
</evidence>
<evidence type="ECO:0000313" key="2">
    <source>
        <dbReference type="EMBL" id="TCP53246.1"/>
    </source>
</evidence>
<dbReference type="RefSeq" id="WP_132877672.1">
    <property type="nucleotide sequence ID" value="NZ_SLXQ01000005.1"/>
</dbReference>
<name>A0A4V2SU60_9PSEU</name>
<dbReference type="OrthoDB" id="3597808at2"/>
<feature type="chain" id="PRO_5020387348" description="Lipoprotein" evidence="1">
    <location>
        <begin position="28"/>
        <end position="301"/>
    </location>
</feature>
<evidence type="ECO:0008006" key="4">
    <source>
        <dbReference type="Google" id="ProtNLM"/>
    </source>
</evidence>
<keyword evidence="3" id="KW-1185">Reference proteome</keyword>
<protein>
    <recommendedName>
        <fullName evidence="4">Lipoprotein</fullName>
    </recommendedName>
</protein>
<dbReference type="PROSITE" id="PS51257">
    <property type="entry name" value="PROKAR_LIPOPROTEIN"/>
    <property type="match status" value="1"/>
</dbReference>
<keyword evidence="1" id="KW-0732">Signal</keyword>
<reference evidence="2 3" key="1">
    <citation type="submission" date="2019-03" db="EMBL/GenBank/DDBJ databases">
        <title>Genomic Encyclopedia of Type Strains, Phase IV (KMG-IV): sequencing the most valuable type-strain genomes for metagenomic binning, comparative biology and taxonomic classification.</title>
        <authorList>
            <person name="Goeker M."/>
        </authorList>
    </citation>
    <scope>NUCLEOTIDE SEQUENCE [LARGE SCALE GENOMIC DNA]</scope>
    <source>
        <strain evidence="2 3">DSM 45765</strain>
    </source>
</reference>
<comment type="caution">
    <text evidence="2">The sequence shown here is derived from an EMBL/GenBank/DDBJ whole genome shotgun (WGS) entry which is preliminary data.</text>
</comment>
<proteinExistence type="predicted"/>
<accession>A0A4V2SU60</accession>
<gene>
    <name evidence="2" type="ORF">EV191_105313</name>
</gene>
<dbReference type="AlphaFoldDB" id="A0A4V2SU60"/>